<keyword evidence="3" id="KW-1185">Reference proteome</keyword>
<dbReference type="EMBL" id="BAAAEM010000002">
    <property type="protein sequence ID" value="GAA0474652.1"/>
    <property type="molecule type" value="Genomic_DNA"/>
</dbReference>
<feature type="transmembrane region" description="Helical" evidence="1">
    <location>
        <begin position="43"/>
        <end position="64"/>
    </location>
</feature>
<dbReference type="RefSeq" id="WP_229955959.1">
    <property type="nucleotide sequence ID" value="NZ_BAAAEM010000002.1"/>
</dbReference>
<evidence type="ECO:0000256" key="1">
    <source>
        <dbReference type="SAM" id="Phobius"/>
    </source>
</evidence>
<dbReference type="Proteomes" id="UP001500713">
    <property type="component" value="Unassembled WGS sequence"/>
</dbReference>
<comment type="caution">
    <text evidence="2">The sequence shown here is derived from an EMBL/GenBank/DDBJ whole genome shotgun (WGS) entry which is preliminary data.</text>
</comment>
<feature type="transmembrane region" description="Helical" evidence="1">
    <location>
        <begin position="12"/>
        <end position="31"/>
    </location>
</feature>
<organism evidence="2 3">
    <name type="scientific">Parasphingorhabdus litoris</name>
    <dbReference type="NCBI Taxonomy" id="394733"/>
    <lineage>
        <taxon>Bacteria</taxon>
        <taxon>Pseudomonadati</taxon>
        <taxon>Pseudomonadota</taxon>
        <taxon>Alphaproteobacteria</taxon>
        <taxon>Sphingomonadales</taxon>
        <taxon>Sphingomonadaceae</taxon>
        <taxon>Parasphingorhabdus</taxon>
    </lineage>
</organism>
<protein>
    <submittedName>
        <fullName evidence="2">Uncharacterized protein</fullName>
    </submittedName>
</protein>
<evidence type="ECO:0000313" key="2">
    <source>
        <dbReference type="EMBL" id="GAA0474652.1"/>
    </source>
</evidence>
<gene>
    <name evidence="2" type="ORF">GCM10009096_15240</name>
</gene>
<keyword evidence="1" id="KW-0812">Transmembrane</keyword>
<accession>A0ABN1AET7</accession>
<feature type="transmembrane region" description="Helical" evidence="1">
    <location>
        <begin position="76"/>
        <end position="98"/>
    </location>
</feature>
<reference evidence="2 3" key="1">
    <citation type="journal article" date="2019" name="Int. J. Syst. Evol. Microbiol.">
        <title>The Global Catalogue of Microorganisms (GCM) 10K type strain sequencing project: providing services to taxonomists for standard genome sequencing and annotation.</title>
        <authorList>
            <consortium name="The Broad Institute Genomics Platform"/>
            <consortium name="The Broad Institute Genome Sequencing Center for Infectious Disease"/>
            <person name="Wu L."/>
            <person name="Ma J."/>
        </authorList>
    </citation>
    <scope>NUCLEOTIDE SEQUENCE [LARGE SCALE GENOMIC DNA]</scope>
    <source>
        <strain evidence="2 3">JCM 14162</strain>
    </source>
</reference>
<proteinExistence type="predicted"/>
<keyword evidence="1" id="KW-1133">Transmembrane helix</keyword>
<name>A0ABN1AET7_9SPHN</name>
<sequence length="156" mass="18333">MKRSRPKSILWFERFFFLSLGIELLNEYMTWPVMLEEIHWESSSYMMLWSAIIALSLLLWYFLAIKAKAWARWVQIILAGMGAIFLLIEIGSILAPAIEDGNPTHVVWDNMIWPETFTFLYVLVVVTNLVATYFLFRPDAVKWFDDKQIAIDTVFD</sequence>
<feature type="transmembrane region" description="Helical" evidence="1">
    <location>
        <begin position="118"/>
        <end position="136"/>
    </location>
</feature>
<evidence type="ECO:0000313" key="3">
    <source>
        <dbReference type="Proteomes" id="UP001500713"/>
    </source>
</evidence>
<keyword evidence="1" id="KW-0472">Membrane</keyword>